<dbReference type="EMBL" id="CP102294">
    <property type="protein sequence ID" value="UWN56253.1"/>
    <property type="molecule type" value="Genomic_DNA"/>
</dbReference>
<proteinExistence type="predicted"/>
<dbReference type="InterPro" id="IPR010994">
    <property type="entry name" value="RuvA_2-like"/>
</dbReference>
<feature type="transmembrane region" description="Helical" evidence="1">
    <location>
        <begin position="29"/>
        <end position="47"/>
    </location>
</feature>
<dbReference type="PANTHER" id="PTHR21180">
    <property type="entry name" value="ENDONUCLEASE/EXONUCLEASE/PHOSPHATASE FAMILY DOMAIN-CONTAINING PROTEIN 1"/>
    <property type="match status" value="1"/>
</dbReference>
<dbReference type="GeneID" id="82891298"/>
<sequence>MNDAERMKERVRDLLRSLAAFSDREGRRILLFVPLLVALSLLFLWLGKPRFERSFALWADAAADSARRVRCEEFRKADAAGGRSRASSASDSLFAFDPNTVREDELIRLGFTSRQAAGILHYREAGAVFRRAEDFSRCYTVSDEMYRRLEPYIEIGAPYRDKRTEFRSRPEKRGKGLPARGVSVPFAVRSDSAELSPEAGSAADVSERPGKDSLASDSLFAFDPNTVREDELIRLGFTPRQAAGILHYREAGAVFRRAEDFSRCYTVSDEMYRRLEPYIRIGADVRSRNAGVAGSSLRPETAAPLELNSADSAVLVALRGIGPLTAGRIVRYRERLGGYACVEQLQEIEGMTDRNYRLIEQQIFVDSSKIKKIDINFALPNRMKGHPYIGNKLLDRILKYRQLKGGWRSIEDLTEQHILTAEQAERLLPYLCFRTK</sequence>
<dbReference type="Proteomes" id="UP001059295">
    <property type="component" value="Chromosome"/>
</dbReference>
<reference evidence="2" key="1">
    <citation type="journal article" date="2022" name="Cell">
        <title>Design, construction, and in vivo augmentation of a complex gut microbiome.</title>
        <authorList>
            <person name="Cheng A.G."/>
            <person name="Ho P.Y."/>
            <person name="Aranda-Diaz A."/>
            <person name="Jain S."/>
            <person name="Yu F.B."/>
            <person name="Meng X."/>
            <person name="Wang M."/>
            <person name="Iakiviak M."/>
            <person name="Nagashima K."/>
            <person name="Zhao A."/>
            <person name="Murugkar P."/>
            <person name="Patil A."/>
            <person name="Atabakhsh K."/>
            <person name="Weakley A."/>
            <person name="Yan J."/>
            <person name="Brumbaugh A.R."/>
            <person name="Higginbottom S."/>
            <person name="Dimas A."/>
            <person name="Shiver A.L."/>
            <person name="Deutschbauer A."/>
            <person name="Neff N."/>
            <person name="Sonnenburg J.L."/>
            <person name="Huang K.C."/>
            <person name="Fischbach M.A."/>
        </authorList>
    </citation>
    <scope>NUCLEOTIDE SEQUENCE</scope>
    <source>
        <strain evidence="2">AP11</strain>
    </source>
</reference>
<dbReference type="RefSeq" id="WP_051012990.1">
    <property type="nucleotide sequence ID" value="NZ_CAPH01000013.1"/>
</dbReference>
<evidence type="ECO:0000313" key="3">
    <source>
        <dbReference type="Proteomes" id="UP001059295"/>
    </source>
</evidence>
<keyword evidence="1" id="KW-0812">Transmembrane</keyword>
<dbReference type="SUPFAM" id="SSF47781">
    <property type="entry name" value="RuvA domain 2-like"/>
    <property type="match status" value="4"/>
</dbReference>
<keyword evidence="3" id="KW-1185">Reference proteome</keyword>
<keyword evidence="1" id="KW-0472">Membrane</keyword>
<evidence type="ECO:0000256" key="1">
    <source>
        <dbReference type="SAM" id="Phobius"/>
    </source>
</evidence>
<dbReference type="Gene3D" id="1.10.150.280">
    <property type="entry name" value="AF1531-like domain"/>
    <property type="match status" value="2"/>
</dbReference>
<dbReference type="PANTHER" id="PTHR21180:SF32">
    <property type="entry name" value="ENDONUCLEASE_EXONUCLEASE_PHOSPHATASE FAMILY DOMAIN-CONTAINING PROTEIN 1"/>
    <property type="match status" value="1"/>
</dbReference>
<accession>A0ABY5UX44</accession>
<gene>
    <name evidence="2" type="ORF">NQ491_06150</name>
</gene>
<protein>
    <submittedName>
        <fullName evidence="2">Helix-hairpin-helix domain-containing protein</fullName>
    </submittedName>
</protein>
<keyword evidence="1" id="KW-1133">Transmembrane helix</keyword>
<dbReference type="Pfam" id="PF12836">
    <property type="entry name" value="HHH_3"/>
    <property type="match status" value="2"/>
</dbReference>
<name>A0ABY5UX44_9BACT</name>
<dbReference type="InterPro" id="IPR051675">
    <property type="entry name" value="Endo/Exo/Phosphatase_dom_1"/>
</dbReference>
<organism evidence="2 3">
    <name type="scientific">Alistipes ihumii AP11</name>
    <dbReference type="NCBI Taxonomy" id="1211813"/>
    <lineage>
        <taxon>Bacteria</taxon>
        <taxon>Pseudomonadati</taxon>
        <taxon>Bacteroidota</taxon>
        <taxon>Bacteroidia</taxon>
        <taxon>Bacteroidales</taxon>
        <taxon>Rikenellaceae</taxon>
        <taxon>Alistipes</taxon>
    </lineage>
</organism>
<evidence type="ECO:0000313" key="2">
    <source>
        <dbReference type="EMBL" id="UWN56253.1"/>
    </source>
</evidence>